<dbReference type="InterPro" id="IPR022310">
    <property type="entry name" value="NAD/GMP_synthase"/>
</dbReference>
<keyword evidence="6" id="KW-0658">Purine biosynthesis</keyword>
<dbReference type="InterPro" id="IPR017926">
    <property type="entry name" value="GATASE"/>
</dbReference>
<dbReference type="SUPFAM" id="SSF52317">
    <property type="entry name" value="Class I glutamine amidotransferase-like"/>
    <property type="match status" value="1"/>
</dbReference>
<dbReference type="Gene3D" id="3.40.50.620">
    <property type="entry name" value="HUPs"/>
    <property type="match status" value="1"/>
</dbReference>
<dbReference type="GO" id="GO:0005829">
    <property type="term" value="C:cytosol"/>
    <property type="evidence" value="ECO:0007669"/>
    <property type="project" value="TreeGrafter"/>
</dbReference>
<dbReference type="SUPFAM" id="SSF54810">
    <property type="entry name" value="GMP synthetase C-terminal dimerisation domain"/>
    <property type="match status" value="1"/>
</dbReference>
<dbReference type="NCBIfam" id="TIGR00888">
    <property type="entry name" value="guaA_Nterm"/>
    <property type="match status" value="1"/>
</dbReference>
<sequence>MIIVLNFGSQYTHLISRRIRELGCYSEILPFDSKVSQIKKFNPKGLILSGGPFSIYDKDALFPTKGIFKLNIPILGICYGQQLITKMLGGKVKRGKSGEYGRETITILEKSNLPPTTFQGDKFGQTDHTKSGGGLFKGLNKKEKVWFSHGDSVIKLPQNFKRIAESRTCRIAAFADDDNKIFGVQFHPEVTHTVHGLDILKNFIYDICREKKVWKIGDIKDNIIAKIQAQIGKKPVLIGVSGGVDSFVAAVLLQKAIGDNLYAVFIDNGLLRKKEADEIRKTFKKVGFKNFSFVDSSNEFLANLNNVIDPEKKRKIIGKTFIKVFERKVKEIEKEVKIKFLAQGTIYPDRIESAQPFNKAAKIKSHHNIALPRKLKFQIIEPIKDLYKDEVRKLGEKLGLPKSIIKRHPFPGPGLSIRILGEVTKERLSILREADSIFIAELKKAKLYDKIWQAFASLLPLKSVGVMGDTRTYEYIVSLRAVSSKDGMTADWAKIPGDVLEKISNRIINEVKGVNRVLYDISQKPPATIEYE</sequence>
<comment type="caution">
    <text evidence="10">The sequence shown here is derived from an EMBL/GenBank/DDBJ whole genome shotgun (WGS) entry which is preliminary data.</text>
</comment>
<dbReference type="PANTHER" id="PTHR11922:SF2">
    <property type="entry name" value="GMP SYNTHASE [GLUTAMINE-HYDROLYZING]"/>
    <property type="match status" value="1"/>
</dbReference>
<dbReference type="CDD" id="cd01997">
    <property type="entry name" value="GMP_synthase_C"/>
    <property type="match status" value="1"/>
</dbReference>
<dbReference type="Pfam" id="PF02540">
    <property type="entry name" value="NAD_synthase"/>
    <property type="match status" value="1"/>
</dbReference>
<evidence type="ECO:0000256" key="3">
    <source>
        <dbReference type="ARBA" id="ARBA00022598"/>
    </source>
</evidence>
<dbReference type="InterPro" id="IPR025777">
    <property type="entry name" value="GMPS_ATP_PPase_dom"/>
</dbReference>
<dbReference type="CDD" id="cd01742">
    <property type="entry name" value="GATase1_GMP_Synthase"/>
    <property type="match status" value="1"/>
</dbReference>
<accession>A0A0F9X7T7</accession>
<dbReference type="InterPro" id="IPR014729">
    <property type="entry name" value="Rossmann-like_a/b/a_fold"/>
</dbReference>
<comment type="pathway">
    <text evidence="1">Purine metabolism; GMP biosynthesis; GMP from XMP (L-Gln route): step 1/1.</text>
</comment>
<organism evidence="10">
    <name type="scientific">marine sediment metagenome</name>
    <dbReference type="NCBI Taxonomy" id="412755"/>
    <lineage>
        <taxon>unclassified sequences</taxon>
        <taxon>metagenomes</taxon>
        <taxon>ecological metagenomes</taxon>
    </lineage>
</organism>
<dbReference type="SUPFAM" id="SSF52402">
    <property type="entry name" value="Adenine nucleotide alpha hydrolases-like"/>
    <property type="match status" value="1"/>
</dbReference>
<dbReference type="GO" id="GO:0003921">
    <property type="term" value="F:GMP synthase activity"/>
    <property type="evidence" value="ECO:0007669"/>
    <property type="project" value="InterPro"/>
</dbReference>
<feature type="domain" description="GMPS ATP-PPase" evidence="9">
    <location>
        <begin position="214"/>
        <end position="407"/>
    </location>
</feature>
<evidence type="ECO:0000256" key="4">
    <source>
        <dbReference type="ARBA" id="ARBA00022741"/>
    </source>
</evidence>
<dbReference type="PRINTS" id="PR00096">
    <property type="entry name" value="GATASE"/>
</dbReference>
<dbReference type="PANTHER" id="PTHR11922">
    <property type="entry name" value="GMP SYNTHASE-RELATED"/>
    <property type="match status" value="1"/>
</dbReference>
<proteinExistence type="inferred from homology"/>
<name>A0A0F9X7T7_9ZZZZ</name>
<dbReference type="EC" id="6.3.5.2" evidence="2"/>
<dbReference type="GO" id="GO:0005524">
    <property type="term" value="F:ATP binding"/>
    <property type="evidence" value="ECO:0007669"/>
    <property type="project" value="UniProtKB-KW"/>
</dbReference>
<dbReference type="Gene3D" id="3.40.50.880">
    <property type="match status" value="1"/>
</dbReference>
<dbReference type="PROSITE" id="PS51553">
    <property type="entry name" value="GMPS_ATP_PPASE"/>
    <property type="match status" value="1"/>
</dbReference>
<protein>
    <recommendedName>
        <fullName evidence="2">GMP synthase (glutamine-hydrolyzing)</fullName>
        <ecNumber evidence="2">6.3.5.2</ecNumber>
    </recommendedName>
</protein>
<gene>
    <name evidence="10" type="ORF">LCGC14_0257030</name>
</gene>
<dbReference type="InterPro" id="IPR029062">
    <property type="entry name" value="Class_I_gatase-like"/>
</dbReference>
<dbReference type="Gene3D" id="3.30.300.10">
    <property type="match status" value="1"/>
</dbReference>
<evidence type="ECO:0000259" key="9">
    <source>
        <dbReference type="PROSITE" id="PS51553"/>
    </source>
</evidence>
<dbReference type="EMBL" id="LAZR01000136">
    <property type="protein sequence ID" value="KKN87653.1"/>
    <property type="molecule type" value="Genomic_DNA"/>
</dbReference>
<keyword evidence="7" id="KW-0067">ATP-binding</keyword>
<reference evidence="10" key="1">
    <citation type="journal article" date="2015" name="Nature">
        <title>Complex archaea that bridge the gap between prokaryotes and eukaryotes.</title>
        <authorList>
            <person name="Spang A."/>
            <person name="Saw J.H."/>
            <person name="Jorgensen S.L."/>
            <person name="Zaremba-Niedzwiedzka K."/>
            <person name="Martijn J."/>
            <person name="Lind A.E."/>
            <person name="van Eijk R."/>
            <person name="Schleper C."/>
            <person name="Guy L."/>
            <person name="Ettema T.J."/>
        </authorList>
    </citation>
    <scope>NUCLEOTIDE SEQUENCE</scope>
</reference>
<dbReference type="InterPro" id="IPR001674">
    <property type="entry name" value="GMP_synth_C"/>
</dbReference>
<dbReference type="AlphaFoldDB" id="A0A0F9X7T7"/>
<evidence type="ECO:0000256" key="7">
    <source>
        <dbReference type="ARBA" id="ARBA00022840"/>
    </source>
</evidence>
<dbReference type="FunFam" id="3.40.50.880:FF:000001">
    <property type="entry name" value="GMP synthase [glutamine-hydrolyzing]"/>
    <property type="match status" value="1"/>
</dbReference>
<dbReference type="HAMAP" id="MF_00344">
    <property type="entry name" value="GMP_synthase"/>
    <property type="match status" value="1"/>
</dbReference>
<dbReference type="Pfam" id="PF00958">
    <property type="entry name" value="GMP_synt_C"/>
    <property type="match status" value="1"/>
</dbReference>
<evidence type="ECO:0000256" key="2">
    <source>
        <dbReference type="ARBA" id="ARBA00012746"/>
    </source>
</evidence>
<dbReference type="InterPro" id="IPR022955">
    <property type="entry name" value="GMP_synthase"/>
</dbReference>
<evidence type="ECO:0000256" key="5">
    <source>
        <dbReference type="ARBA" id="ARBA00022749"/>
    </source>
</evidence>
<dbReference type="UniPathway" id="UPA00189">
    <property type="reaction ID" value="UER00296"/>
</dbReference>
<dbReference type="Pfam" id="PF00117">
    <property type="entry name" value="GATase"/>
    <property type="match status" value="1"/>
</dbReference>
<keyword evidence="3" id="KW-0436">Ligase</keyword>
<dbReference type="NCBIfam" id="TIGR00884">
    <property type="entry name" value="guaA_Cterm"/>
    <property type="match status" value="1"/>
</dbReference>
<keyword evidence="4" id="KW-0547">Nucleotide-binding</keyword>
<evidence type="ECO:0000256" key="6">
    <source>
        <dbReference type="ARBA" id="ARBA00022755"/>
    </source>
</evidence>
<dbReference type="FunFam" id="3.30.300.10:FF:000002">
    <property type="entry name" value="GMP synthase [glutamine-hydrolyzing]"/>
    <property type="match status" value="1"/>
</dbReference>
<dbReference type="PROSITE" id="PS51273">
    <property type="entry name" value="GATASE_TYPE_1"/>
    <property type="match status" value="1"/>
</dbReference>
<evidence type="ECO:0000256" key="8">
    <source>
        <dbReference type="ARBA" id="ARBA00022962"/>
    </source>
</evidence>
<dbReference type="NCBIfam" id="NF000848">
    <property type="entry name" value="PRK00074.1"/>
    <property type="match status" value="1"/>
</dbReference>
<evidence type="ECO:0000313" key="10">
    <source>
        <dbReference type="EMBL" id="KKN87653.1"/>
    </source>
</evidence>
<dbReference type="InterPro" id="IPR004739">
    <property type="entry name" value="GMP_synth_GATase"/>
</dbReference>
<keyword evidence="8" id="KW-0315">Glutamine amidotransferase</keyword>
<evidence type="ECO:0000256" key="1">
    <source>
        <dbReference type="ARBA" id="ARBA00005153"/>
    </source>
</evidence>
<keyword evidence="5" id="KW-0332">GMP biosynthesis</keyword>